<dbReference type="GO" id="GO:0005634">
    <property type="term" value="C:nucleus"/>
    <property type="evidence" value="ECO:0007669"/>
    <property type="project" value="TreeGrafter"/>
</dbReference>
<dbReference type="PANTHER" id="PTHR12828">
    <property type="entry name" value="PROTEASOME MATURATION PROTEIN UMP1"/>
    <property type="match status" value="1"/>
</dbReference>
<dbReference type="InParanoid" id="A0A0H2S832"/>
<evidence type="ECO:0000256" key="2">
    <source>
        <dbReference type="ARBA" id="ARBA00043974"/>
    </source>
</evidence>
<sequence>MSLKLVPSSSEKTASLKDTVNHLGVHDTLTYGPRSLAAEANNESELKMRLDKWEETQDELKLNLQRNMFGMAAPLRTLMERKIVAFDPHMPIMSHSNIHLDILMGRDEALDVHDIFEGHSGLPLDVHADMERKLRM</sequence>
<evidence type="ECO:0000313" key="5">
    <source>
        <dbReference type="Proteomes" id="UP000053477"/>
    </source>
</evidence>
<proteinExistence type="inferred from homology"/>
<dbReference type="Proteomes" id="UP000053477">
    <property type="component" value="Unassembled WGS sequence"/>
</dbReference>
<keyword evidence="1" id="KW-0143">Chaperone</keyword>
<dbReference type="OrthoDB" id="15001at2759"/>
<dbReference type="InterPro" id="IPR008012">
    <property type="entry name" value="Ump1"/>
</dbReference>
<feature type="coiled-coil region" evidence="3">
    <location>
        <begin position="36"/>
        <end position="63"/>
    </location>
</feature>
<dbReference type="STRING" id="27342.A0A0H2S832"/>
<evidence type="ECO:0000256" key="1">
    <source>
        <dbReference type="ARBA" id="ARBA00023186"/>
    </source>
</evidence>
<evidence type="ECO:0000256" key="3">
    <source>
        <dbReference type="SAM" id="Coils"/>
    </source>
</evidence>
<dbReference type="GO" id="GO:0005737">
    <property type="term" value="C:cytoplasm"/>
    <property type="evidence" value="ECO:0007669"/>
    <property type="project" value="TreeGrafter"/>
</dbReference>
<keyword evidence="3" id="KW-0175">Coiled coil</keyword>
<dbReference type="PANTHER" id="PTHR12828:SF3">
    <property type="entry name" value="PROTEASOME MATURATION PROTEIN"/>
    <property type="match status" value="1"/>
</dbReference>
<evidence type="ECO:0008006" key="6">
    <source>
        <dbReference type="Google" id="ProtNLM"/>
    </source>
</evidence>
<name>A0A0H2S832_9AGAM</name>
<accession>A0A0H2S832</accession>
<dbReference type="FunCoup" id="A0A0H2S832">
    <property type="interactions" value="349"/>
</dbReference>
<dbReference type="AlphaFoldDB" id="A0A0H2S832"/>
<keyword evidence="5" id="KW-1185">Reference proteome</keyword>
<dbReference type="GO" id="GO:0043248">
    <property type="term" value="P:proteasome assembly"/>
    <property type="evidence" value="ECO:0007669"/>
    <property type="project" value="InterPro"/>
</dbReference>
<dbReference type="Pfam" id="PF05348">
    <property type="entry name" value="UMP1"/>
    <property type="match status" value="1"/>
</dbReference>
<protein>
    <recommendedName>
        <fullName evidence="6">Proteasome maturation factor UMP1</fullName>
    </recommendedName>
</protein>
<gene>
    <name evidence="4" type="ORF">SCHPADRAFT_897708</name>
</gene>
<reference evidence="4 5" key="1">
    <citation type="submission" date="2015-04" db="EMBL/GenBank/DDBJ databases">
        <title>Complete genome sequence of Schizopora paradoxa KUC8140, a cosmopolitan wood degrader in East Asia.</title>
        <authorList>
            <consortium name="DOE Joint Genome Institute"/>
            <person name="Min B."/>
            <person name="Park H."/>
            <person name="Jang Y."/>
            <person name="Kim J.-J."/>
            <person name="Kim K.H."/>
            <person name="Pangilinan J."/>
            <person name="Lipzen A."/>
            <person name="Riley R."/>
            <person name="Grigoriev I.V."/>
            <person name="Spatafora J.W."/>
            <person name="Choi I.-G."/>
        </authorList>
    </citation>
    <scope>NUCLEOTIDE SEQUENCE [LARGE SCALE GENOMIC DNA]</scope>
    <source>
        <strain evidence="4 5">KUC8140</strain>
    </source>
</reference>
<evidence type="ECO:0000313" key="4">
    <source>
        <dbReference type="EMBL" id="KLO20420.1"/>
    </source>
</evidence>
<comment type="similarity">
    <text evidence="2">Belongs to the POMP/UMP1 family.</text>
</comment>
<organism evidence="4 5">
    <name type="scientific">Schizopora paradoxa</name>
    <dbReference type="NCBI Taxonomy" id="27342"/>
    <lineage>
        <taxon>Eukaryota</taxon>
        <taxon>Fungi</taxon>
        <taxon>Dikarya</taxon>
        <taxon>Basidiomycota</taxon>
        <taxon>Agaricomycotina</taxon>
        <taxon>Agaricomycetes</taxon>
        <taxon>Hymenochaetales</taxon>
        <taxon>Schizoporaceae</taxon>
        <taxon>Schizopora</taxon>
    </lineage>
</organism>
<dbReference type="EMBL" id="KQ085882">
    <property type="protein sequence ID" value="KLO20420.1"/>
    <property type="molecule type" value="Genomic_DNA"/>
</dbReference>